<keyword evidence="2" id="KW-0732">Signal</keyword>
<feature type="chain" id="PRO_5032665405" evidence="2">
    <location>
        <begin position="18"/>
        <end position="310"/>
    </location>
</feature>
<organism evidence="4 5">
    <name type="scientific">Tribonema minus</name>
    <dbReference type="NCBI Taxonomy" id="303371"/>
    <lineage>
        <taxon>Eukaryota</taxon>
        <taxon>Sar</taxon>
        <taxon>Stramenopiles</taxon>
        <taxon>Ochrophyta</taxon>
        <taxon>PX clade</taxon>
        <taxon>Xanthophyceae</taxon>
        <taxon>Tribonematales</taxon>
        <taxon>Tribonemataceae</taxon>
        <taxon>Tribonema</taxon>
    </lineage>
</organism>
<dbReference type="OrthoDB" id="7869097at2759"/>
<sequence>MKTAAVSLLAVLGYAQAFVVPSAVSSHSLATRSSAAPLRMGLNAELTKTFPRDFTKIPTGTDYGTGVDAELNKREEEARIQYLEDSMMASLKKMMEVKTKPMFTTALIAGDCVILDALAKAQLLDRVDVVFIDTYFLFPESLEFLRELEAHYGFKAKVYHAADCATQEEFYEKYGEDYWMEDIDQYDLKCKVEPLQRALREAETDAWINGRRRDHGFERAALPVWEGNKVNPLAFWTFEDCWTYLRKHKVPYHPLHDVGFSSLGDMQSTRKVPLDKWFTYGGERSGRFEGLKNKDGSNKTECGIHTEIKT</sequence>
<evidence type="ECO:0000259" key="3">
    <source>
        <dbReference type="Pfam" id="PF01507"/>
    </source>
</evidence>
<reference evidence="4" key="1">
    <citation type="submission" date="2021-02" db="EMBL/GenBank/DDBJ databases">
        <title>First Annotated Genome of the Yellow-green Alga Tribonema minus.</title>
        <authorList>
            <person name="Mahan K.M."/>
        </authorList>
    </citation>
    <scope>NUCLEOTIDE SEQUENCE</scope>
    <source>
        <strain evidence="4">UTEX B ZZ1240</strain>
    </source>
</reference>
<feature type="signal peptide" evidence="2">
    <location>
        <begin position="1"/>
        <end position="17"/>
    </location>
</feature>
<gene>
    <name evidence="4" type="ORF">JKP88DRAFT_237171</name>
</gene>
<accession>A0A835Z3Q9</accession>
<dbReference type="SUPFAM" id="SSF52402">
    <property type="entry name" value="Adenine nucleotide alpha hydrolases-like"/>
    <property type="match status" value="1"/>
</dbReference>
<dbReference type="GO" id="GO:0019379">
    <property type="term" value="P:sulfate assimilation, phosphoadenylyl sulfate reduction by phosphoadenylyl-sulfate reductase (thioredoxin)"/>
    <property type="evidence" value="ECO:0007669"/>
    <property type="project" value="InterPro"/>
</dbReference>
<evidence type="ECO:0000313" key="5">
    <source>
        <dbReference type="Proteomes" id="UP000664859"/>
    </source>
</evidence>
<dbReference type="GO" id="GO:0005737">
    <property type="term" value="C:cytoplasm"/>
    <property type="evidence" value="ECO:0007669"/>
    <property type="project" value="TreeGrafter"/>
</dbReference>
<evidence type="ECO:0000313" key="4">
    <source>
        <dbReference type="EMBL" id="KAG5185107.1"/>
    </source>
</evidence>
<name>A0A835Z3Q9_9STRA</name>
<evidence type="ECO:0000256" key="2">
    <source>
        <dbReference type="SAM" id="SignalP"/>
    </source>
</evidence>
<dbReference type="InterPro" id="IPR014729">
    <property type="entry name" value="Rossmann-like_a/b/a_fold"/>
</dbReference>
<protein>
    <submittedName>
        <fullName evidence="4">Phosphoadenylyl-sulfate reductase</fullName>
    </submittedName>
</protein>
<dbReference type="Gene3D" id="3.40.50.620">
    <property type="entry name" value="HUPs"/>
    <property type="match status" value="1"/>
</dbReference>
<feature type="domain" description="Phosphoadenosine phosphosulphate reductase" evidence="3">
    <location>
        <begin position="111"/>
        <end position="270"/>
    </location>
</feature>
<dbReference type="GO" id="GO:0004604">
    <property type="term" value="F:phosphoadenylyl-sulfate reductase (thioredoxin) activity"/>
    <property type="evidence" value="ECO:0007669"/>
    <property type="project" value="InterPro"/>
</dbReference>
<dbReference type="CDD" id="cd23945">
    <property type="entry name" value="PAPS_reductase"/>
    <property type="match status" value="1"/>
</dbReference>
<dbReference type="PANTHER" id="PTHR46509">
    <property type="entry name" value="PHOSPHOADENOSINE PHOSPHOSULFATE REDUCTASE"/>
    <property type="match status" value="1"/>
</dbReference>
<dbReference type="HAMAP" id="MF_00063">
    <property type="entry name" value="CysH"/>
    <property type="match status" value="1"/>
</dbReference>
<comment type="caution">
    <text evidence="4">The sequence shown here is derived from an EMBL/GenBank/DDBJ whole genome shotgun (WGS) entry which is preliminary data.</text>
</comment>
<dbReference type="EMBL" id="JAFCMP010000143">
    <property type="protein sequence ID" value="KAG5185107.1"/>
    <property type="molecule type" value="Genomic_DNA"/>
</dbReference>
<proteinExistence type="inferred from homology"/>
<keyword evidence="1" id="KW-0560">Oxidoreductase</keyword>
<dbReference type="Proteomes" id="UP000664859">
    <property type="component" value="Unassembled WGS sequence"/>
</dbReference>
<dbReference type="AlphaFoldDB" id="A0A835Z3Q9"/>
<dbReference type="InterPro" id="IPR002500">
    <property type="entry name" value="PAPS_reduct_dom"/>
</dbReference>
<evidence type="ECO:0000256" key="1">
    <source>
        <dbReference type="ARBA" id="ARBA00023002"/>
    </source>
</evidence>
<dbReference type="PANTHER" id="PTHR46509:SF2">
    <property type="entry name" value="PHOSPHOADENOSINE PHOSPHOSULFATE REDUCTASE"/>
    <property type="match status" value="1"/>
</dbReference>
<dbReference type="InterPro" id="IPR004511">
    <property type="entry name" value="PAPS/APS_Rdtase"/>
</dbReference>
<dbReference type="NCBIfam" id="NF002537">
    <property type="entry name" value="PRK02090.1"/>
    <property type="match status" value="1"/>
</dbReference>
<keyword evidence="5" id="KW-1185">Reference proteome</keyword>
<dbReference type="Pfam" id="PF01507">
    <property type="entry name" value="PAPS_reduct"/>
    <property type="match status" value="1"/>
</dbReference>